<accession>A0ABV8FKI2</accession>
<dbReference type="PANTHER" id="PTHR30282">
    <property type="entry name" value="P-AMINOBENZOYL GLUTAMATE TRANSPORTER"/>
    <property type="match status" value="1"/>
</dbReference>
<feature type="transmembrane region" description="Helical" evidence="1">
    <location>
        <begin position="417"/>
        <end position="435"/>
    </location>
</feature>
<feature type="transmembrane region" description="Helical" evidence="1">
    <location>
        <begin position="447"/>
        <end position="466"/>
    </location>
</feature>
<dbReference type="InterPro" id="IPR004697">
    <property type="entry name" value="AbgT"/>
</dbReference>
<feature type="transmembrane region" description="Helical" evidence="1">
    <location>
        <begin position="34"/>
        <end position="56"/>
    </location>
</feature>
<evidence type="ECO:0000313" key="3">
    <source>
        <dbReference type="Proteomes" id="UP001595847"/>
    </source>
</evidence>
<feature type="transmembrane region" description="Helical" evidence="1">
    <location>
        <begin position="271"/>
        <end position="289"/>
    </location>
</feature>
<reference evidence="3" key="1">
    <citation type="journal article" date="2019" name="Int. J. Syst. Evol. Microbiol.">
        <title>The Global Catalogue of Microorganisms (GCM) 10K type strain sequencing project: providing services to taxonomists for standard genome sequencing and annotation.</title>
        <authorList>
            <consortium name="The Broad Institute Genomics Platform"/>
            <consortium name="The Broad Institute Genome Sequencing Center for Infectious Disease"/>
            <person name="Wu L."/>
            <person name="Ma J."/>
        </authorList>
    </citation>
    <scope>NUCLEOTIDE SEQUENCE [LARGE SCALE GENOMIC DNA]</scope>
    <source>
        <strain evidence="3">TBRC 1826</strain>
    </source>
</reference>
<feature type="transmembrane region" description="Helical" evidence="1">
    <location>
        <begin position="129"/>
        <end position="152"/>
    </location>
</feature>
<evidence type="ECO:0000256" key="1">
    <source>
        <dbReference type="SAM" id="Phobius"/>
    </source>
</evidence>
<comment type="caution">
    <text evidence="2">The sequence shown here is derived from an EMBL/GenBank/DDBJ whole genome shotgun (WGS) entry which is preliminary data.</text>
</comment>
<feature type="transmembrane region" description="Helical" evidence="1">
    <location>
        <begin position="92"/>
        <end position="108"/>
    </location>
</feature>
<gene>
    <name evidence="2" type="ORF">ACFOVU_05130</name>
</gene>
<feature type="transmembrane region" description="Helical" evidence="1">
    <location>
        <begin position="351"/>
        <end position="370"/>
    </location>
</feature>
<keyword evidence="3" id="KW-1185">Reference proteome</keyword>
<protein>
    <submittedName>
        <fullName evidence="2">AbgT family transporter</fullName>
    </submittedName>
</protein>
<organism evidence="2 3">
    <name type="scientific">Nocardiopsis sediminis</name>
    <dbReference type="NCBI Taxonomy" id="1778267"/>
    <lineage>
        <taxon>Bacteria</taxon>
        <taxon>Bacillati</taxon>
        <taxon>Actinomycetota</taxon>
        <taxon>Actinomycetes</taxon>
        <taxon>Streptosporangiales</taxon>
        <taxon>Nocardiopsidaceae</taxon>
        <taxon>Nocardiopsis</taxon>
    </lineage>
</organism>
<feature type="transmembrane region" description="Helical" evidence="1">
    <location>
        <begin position="309"/>
        <end position="330"/>
    </location>
</feature>
<dbReference type="PANTHER" id="PTHR30282:SF0">
    <property type="entry name" value="P-AMINOBENZOYL-GLUTAMATE TRANSPORT PROTEIN"/>
    <property type="match status" value="1"/>
</dbReference>
<dbReference type="RefSeq" id="WP_378530268.1">
    <property type="nucleotide sequence ID" value="NZ_JBHSBH010000004.1"/>
</dbReference>
<proteinExistence type="predicted"/>
<feature type="transmembrane region" description="Helical" evidence="1">
    <location>
        <begin position="218"/>
        <end position="240"/>
    </location>
</feature>
<name>A0ABV8FKI2_9ACTN</name>
<dbReference type="EMBL" id="JBHSBH010000004">
    <property type="protein sequence ID" value="MFC3995283.1"/>
    <property type="molecule type" value="Genomic_DNA"/>
</dbReference>
<feature type="transmembrane region" description="Helical" evidence="1">
    <location>
        <begin position="390"/>
        <end position="410"/>
    </location>
</feature>
<dbReference type="Pfam" id="PF03806">
    <property type="entry name" value="ABG_transport"/>
    <property type="match status" value="1"/>
</dbReference>
<sequence length="514" mass="53457">MARPESAPTERSESPLLRALQAIERAGNKLPHPFWLFTIMAGLVIVLSAVLSGLGVGAESPVDGERIAVKSLLSAEGVQTIIGDAITNYAEFPPLALIVVVMLGVAVAERSGMLNALLRGSVTRVPGKLLTFSLALAGVCGSVASDAAYVVLIPLGAMVFKAAGRSPILGLVVAFGSISAGYDASIFITPTDAILSGLTTSAAQVIDPEYVVTPVANYYFSAVSSILLAVLVTLVAEFVLAKRVEGLAIDGEDADAELGDLKLSPVERRGLALSGLAVLGVAAVLAAALTPASSPLRGPEGDVLGSPVITGIAYVLGFLFLLAGAVYGRVTGSITRAREIPEAMVGGVRELAPVLVLFFAASQFLAYFRWTGLGEVIAIRSAGVLDAAGVHPVVLFLGMIVIISLMNLLITSGSAQWALIGPIFVPMMMLLNVSPETTQAVFRIADSTTNVISPMSAYFVMALGFLQRYSRKAGIGTLFSLTLPISMTLLVGWTLLFLAWWALGIPLGPGVPVR</sequence>
<keyword evidence="1" id="KW-0812">Transmembrane</keyword>
<evidence type="ECO:0000313" key="2">
    <source>
        <dbReference type="EMBL" id="MFC3995283.1"/>
    </source>
</evidence>
<keyword evidence="1" id="KW-1133">Transmembrane helix</keyword>
<keyword evidence="1" id="KW-0472">Membrane</keyword>
<feature type="transmembrane region" description="Helical" evidence="1">
    <location>
        <begin position="478"/>
        <end position="503"/>
    </location>
</feature>
<dbReference type="Proteomes" id="UP001595847">
    <property type="component" value="Unassembled WGS sequence"/>
</dbReference>